<feature type="transmembrane region" description="Helical" evidence="2">
    <location>
        <begin position="658"/>
        <end position="678"/>
    </location>
</feature>
<feature type="domain" description="TIR" evidence="3">
    <location>
        <begin position="5"/>
        <end position="134"/>
    </location>
</feature>
<feature type="repeat" description="TPR" evidence="1">
    <location>
        <begin position="858"/>
        <end position="891"/>
    </location>
</feature>
<dbReference type="SMART" id="SM00028">
    <property type="entry name" value="TPR"/>
    <property type="match status" value="4"/>
</dbReference>
<dbReference type="SUPFAM" id="SSF48452">
    <property type="entry name" value="TPR-like"/>
    <property type="match status" value="1"/>
</dbReference>
<dbReference type="EMBL" id="CP124755">
    <property type="protein sequence ID" value="WGZ91912.1"/>
    <property type="molecule type" value="Genomic_DNA"/>
</dbReference>
<dbReference type="InterPro" id="IPR019734">
    <property type="entry name" value="TPR_rpt"/>
</dbReference>
<feature type="transmembrane region" description="Helical" evidence="2">
    <location>
        <begin position="617"/>
        <end position="635"/>
    </location>
</feature>
<dbReference type="InterPro" id="IPR035897">
    <property type="entry name" value="Toll_tir_struct_dom_sf"/>
</dbReference>
<feature type="transmembrane region" description="Helical" evidence="2">
    <location>
        <begin position="584"/>
        <end position="605"/>
    </location>
</feature>
<organism evidence="4">
    <name type="scientific">Candidatus Thiocaldithrix dubininis</name>
    <dbReference type="NCBI Taxonomy" id="3080823"/>
    <lineage>
        <taxon>Bacteria</taxon>
        <taxon>Pseudomonadati</taxon>
        <taxon>Pseudomonadota</taxon>
        <taxon>Gammaproteobacteria</taxon>
        <taxon>Thiotrichales</taxon>
        <taxon>Thiotrichaceae</taxon>
        <taxon>Candidatus Thiocaldithrix</taxon>
    </lineage>
</organism>
<keyword evidence="2" id="KW-0812">Transmembrane</keyword>
<evidence type="ECO:0000256" key="2">
    <source>
        <dbReference type="SAM" id="Phobius"/>
    </source>
</evidence>
<dbReference type="SUPFAM" id="SSF52540">
    <property type="entry name" value="P-loop containing nucleoside triphosphate hydrolases"/>
    <property type="match status" value="1"/>
</dbReference>
<reference evidence="4" key="1">
    <citation type="journal article" date="2023" name="Int. J. Mol. Sci.">
        <title>Metagenomics Revealed a New Genus 'Candidatus Thiocaldithrix dubininis' gen. nov., sp. nov. and a New Species 'Candidatus Thiothrix putei' sp. nov. in the Family Thiotrichaceae, Some Members of Which Have Traits of Both Na+- and H+-Motive Energetics.</title>
        <authorList>
            <person name="Ravin N.V."/>
            <person name="Muntyan M.S."/>
            <person name="Smolyakov D.D."/>
            <person name="Rudenko T.S."/>
            <person name="Beletsky A.V."/>
            <person name="Mardanov A.V."/>
            <person name="Grabovich M.Y."/>
        </authorList>
    </citation>
    <scope>NUCLEOTIDE SEQUENCE</scope>
    <source>
        <strain evidence="4">GKL-01</strain>
    </source>
</reference>
<dbReference type="Proteomes" id="UP001300672">
    <property type="component" value="Chromosome"/>
</dbReference>
<keyword evidence="1" id="KW-0802">TPR repeat</keyword>
<evidence type="ECO:0000256" key="1">
    <source>
        <dbReference type="PROSITE-ProRule" id="PRU00339"/>
    </source>
</evidence>
<dbReference type="Pfam" id="PF20703">
    <property type="entry name" value="nSTAND1"/>
    <property type="match status" value="1"/>
</dbReference>
<keyword evidence="2" id="KW-1133">Transmembrane helix</keyword>
<gene>
    <name evidence="4" type="ORF">QJT80_05380</name>
</gene>
<evidence type="ECO:0000313" key="4">
    <source>
        <dbReference type="EMBL" id="WGZ91912.1"/>
    </source>
</evidence>
<reference evidence="4" key="2">
    <citation type="submission" date="2023-04" db="EMBL/GenBank/DDBJ databases">
        <authorList>
            <person name="Beletskiy A.V."/>
            <person name="Mardanov A.V."/>
            <person name="Ravin N.V."/>
        </authorList>
    </citation>
    <scope>NUCLEOTIDE SEQUENCE</scope>
    <source>
        <strain evidence="4">GKL-01</strain>
    </source>
</reference>
<dbReference type="InterPro" id="IPR011990">
    <property type="entry name" value="TPR-like_helical_dom_sf"/>
</dbReference>
<dbReference type="PROSITE" id="PS50005">
    <property type="entry name" value="TPR"/>
    <property type="match status" value="2"/>
</dbReference>
<dbReference type="Pfam" id="PF13676">
    <property type="entry name" value="TIR_2"/>
    <property type="match status" value="1"/>
</dbReference>
<dbReference type="Gene3D" id="1.25.40.10">
    <property type="entry name" value="Tetratricopeptide repeat domain"/>
    <property type="match status" value="1"/>
</dbReference>
<dbReference type="GO" id="GO:0007165">
    <property type="term" value="P:signal transduction"/>
    <property type="evidence" value="ECO:0007669"/>
    <property type="project" value="InterPro"/>
</dbReference>
<dbReference type="PROSITE" id="PS50104">
    <property type="entry name" value="TIR"/>
    <property type="match status" value="1"/>
</dbReference>
<accession>A0AA95H6S2</accession>
<keyword evidence="2" id="KW-0472">Membrane</keyword>
<feature type="repeat" description="TPR" evidence="1">
    <location>
        <begin position="824"/>
        <end position="857"/>
    </location>
</feature>
<name>A0AA95H6S2_9GAMM</name>
<proteinExistence type="predicted"/>
<dbReference type="KEGG" id="tdu:QJT80_05380"/>
<dbReference type="SMART" id="SM00255">
    <property type="entry name" value="TIR"/>
    <property type="match status" value="1"/>
</dbReference>
<dbReference type="Gene3D" id="3.40.50.10140">
    <property type="entry name" value="Toll/interleukin-1 receptor homology (TIR) domain"/>
    <property type="match status" value="1"/>
</dbReference>
<dbReference type="InterPro" id="IPR000157">
    <property type="entry name" value="TIR_dom"/>
</dbReference>
<protein>
    <submittedName>
        <fullName evidence="4">TIR domain-containing protein</fullName>
    </submittedName>
</protein>
<sequence>MADAYLYQYFISYSADGRAWVQGILLPKLRRAGKAYFLEEDFAVGAAWLDEMQQAVQQSQRVLVVLTPQYLLSKEKKFIEIMAMTKGAEQATWPLIPILLKPVGRNLLLRSLSIVDLTQARTQEQQLRKLLQEQGVASVSALKKPNAPYPGMSAFNEADAGRFFGREQEIRQYVDFLYENRCLVIIGASGCGKSSLVYAGIVPALQNSQLFGQDGWRIIKLRPNSPAFQRWNAVDMLSLQAPAQAAPERLLLIVDQFEELFSLEPDANNTTVNQQVQSFLQQLAQLFKQASVYLIITIRDDYFPQLADCQTWLPLDHYLKRLGALSRAGLVAAIRKPAEENLNVEARVWFDDVLIERLVNDAGNDPGILPFVQETLRKLWELMPERYISLAEYEALGNGEVSGLKYAIALKAETAFNQLASHAHKIIAQRIFLRLIQFGEGQPDTRRQQSLNQLIAVQDDPSIFQNTLAHLSSNQYRLLTLSGEQAQPSRVDIVHEALIKAWPRLQQWIKSYKANEQIRRDFLAKATRWQAAGKGLARLLDRTELDEIQTLLAKDQLHLFDLDENAQHYLSLSQQELNPGWNSAGLGLLASGIIAWFSALAYLFLIANHFADSSIKYGFWVFLCGLIGIGFYFAWHTERERFYKWQVFSHFLMKSRKYASSIILLIGTAVFLWANYGFAELERRNYCQQYSKTSNAQKNLGLINSIQGDIITPLNVVLSDDNYKTKLKIHGVTHSDDFGKCSEQFDYAISVKEAAIIGQATKHYEVELVNVKTKQSLLQSVVNEANACTELVQLGDDFLKVLGLDVSHVRTFDSNVKTDISCNAEIKNEIGFRYFKRYQFALAVDAYQAALRDSPQFTEASLNLARAYFATENYAAAVPMLRQALSYDNKQFNLLFYLADSSFFRNEFRQAEPQYWQLEKYADNDNQKLQVYNRLLSISIKRDDEVGIKQVSAKIDQLGDITEPILQAEYFKNLGVIQFLENNCREADKSFQKSLTVNHVYKNEILYYQALCLKQTNPLLMQSKLNAYIQNESSKRYKDVNYMQASELLMKK</sequence>
<dbReference type="InterPro" id="IPR027417">
    <property type="entry name" value="P-loop_NTPase"/>
</dbReference>
<dbReference type="InterPro" id="IPR049052">
    <property type="entry name" value="nSTAND1"/>
</dbReference>
<dbReference type="AlphaFoldDB" id="A0AA95H6S2"/>
<evidence type="ECO:0000259" key="3">
    <source>
        <dbReference type="PROSITE" id="PS50104"/>
    </source>
</evidence>
<dbReference type="SUPFAM" id="SSF52200">
    <property type="entry name" value="Toll/Interleukin receptor TIR domain"/>
    <property type="match status" value="1"/>
</dbReference>